<keyword evidence="9" id="KW-1185">Reference proteome</keyword>
<sequence>MRAANDVALTAQISEGIRTVLADRNLRVLMAVGGVSNFGLTGYAALLVLFLVGDLGLTEAQVGVVIMIGGVGGLLGAVAAPRLARRFGTGRASTVLLVIGGPSALLVGAPSSPEQLALTATGLVLVGAAVVAGNVIRGAWRQRYVPSELMGRVLTTMQVVNYGTMPLAGLVAGLLGSHWGVQPAILLLAGIHAVACLSIVGTRLGRMRILPVRPETAGDDSVRT</sequence>
<dbReference type="Gene3D" id="1.20.1250.20">
    <property type="entry name" value="MFS general substrate transporter like domains"/>
    <property type="match status" value="1"/>
</dbReference>
<dbReference type="EMBL" id="AP012204">
    <property type="protein sequence ID" value="BAK33059.1"/>
    <property type="molecule type" value="Genomic_DNA"/>
</dbReference>
<keyword evidence="3 6" id="KW-0812">Transmembrane</keyword>
<gene>
    <name evidence="8" type="ordered locus">MLP_00450</name>
</gene>
<evidence type="ECO:0000256" key="3">
    <source>
        <dbReference type="ARBA" id="ARBA00022692"/>
    </source>
</evidence>
<evidence type="ECO:0000259" key="7">
    <source>
        <dbReference type="PROSITE" id="PS50850"/>
    </source>
</evidence>
<dbReference type="SUPFAM" id="SSF103473">
    <property type="entry name" value="MFS general substrate transporter"/>
    <property type="match status" value="1"/>
</dbReference>
<comment type="subcellular location">
    <subcellularLocation>
        <location evidence="1">Cell membrane</location>
        <topology evidence="1">Multi-pass membrane protein</topology>
    </subcellularLocation>
</comment>
<proteinExistence type="predicted"/>
<keyword evidence="4 6" id="KW-1133">Transmembrane helix</keyword>
<protein>
    <submittedName>
        <fullName evidence="8">Putative major facilitator superfamily transporter</fullName>
    </submittedName>
</protein>
<keyword evidence="2" id="KW-1003">Cell membrane</keyword>
<name>F5XGF2_MICPN</name>
<organism evidence="8 9">
    <name type="scientific">Microlunatus phosphovorus (strain ATCC 700054 / DSM 10555 / JCM 9379 / NBRC 101784 / NCIMB 13414 / VKM Ac-1990 / NM-1)</name>
    <dbReference type="NCBI Taxonomy" id="1032480"/>
    <lineage>
        <taxon>Bacteria</taxon>
        <taxon>Bacillati</taxon>
        <taxon>Actinomycetota</taxon>
        <taxon>Actinomycetes</taxon>
        <taxon>Propionibacteriales</taxon>
        <taxon>Propionibacteriaceae</taxon>
        <taxon>Microlunatus</taxon>
    </lineage>
</organism>
<dbReference type="InterPro" id="IPR036259">
    <property type="entry name" value="MFS_trans_sf"/>
</dbReference>
<dbReference type="Pfam" id="PF07690">
    <property type="entry name" value="MFS_1"/>
    <property type="match status" value="1"/>
</dbReference>
<feature type="transmembrane region" description="Helical" evidence="6">
    <location>
        <begin position="159"/>
        <end position="179"/>
    </location>
</feature>
<dbReference type="PANTHER" id="PTHR23513">
    <property type="entry name" value="INTEGRAL MEMBRANE EFFLUX PROTEIN-RELATED"/>
    <property type="match status" value="1"/>
</dbReference>
<accession>F5XGF2</accession>
<evidence type="ECO:0000256" key="4">
    <source>
        <dbReference type="ARBA" id="ARBA00022989"/>
    </source>
</evidence>
<dbReference type="eggNOG" id="COG2814">
    <property type="taxonomic scope" value="Bacteria"/>
</dbReference>
<evidence type="ECO:0000313" key="9">
    <source>
        <dbReference type="Proteomes" id="UP000007947"/>
    </source>
</evidence>
<dbReference type="InterPro" id="IPR020846">
    <property type="entry name" value="MFS_dom"/>
</dbReference>
<feature type="transmembrane region" description="Helical" evidence="6">
    <location>
        <begin position="28"/>
        <end position="50"/>
    </location>
</feature>
<evidence type="ECO:0000256" key="5">
    <source>
        <dbReference type="ARBA" id="ARBA00023136"/>
    </source>
</evidence>
<feature type="transmembrane region" description="Helical" evidence="6">
    <location>
        <begin position="116"/>
        <end position="139"/>
    </location>
</feature>
<feature type="transmembrane region" description="Helical" evidence="6">
    <location>
        <begin position="185"/>
        <end position="204"/>
    </location>
</feature>
<dbReference type="HOGENOM" id="CLU_1233852_0_0_11"/>
<dbReference type="AlphaFoldDB" id="F5XGF2"/>
<feature type="transmembrane region" description="Helical" evidence="6">
    <location>
        <begin position="92"/>
        <end position="110"/>
    </location>
</feature>
<evidence type="ECO:0000313" key="8">
    <source>
        <dbReference type="EMBL" id="BAK33059.1"/>
    </source>
</evidence>
<dbReference type="KEGG" id="mph:MLP_00450"/>
<evidence type="ECO:0000256" key="6">
    <source>
        <dbReference type="SAM" id="Phobius"/>
    </source>
</evidence>
<keyword evidence="5 6" id="KW-0472">Membrane</keyword>
<dbReference type="Proteomes" id="UP000007947">
    <property type="component" value="Chromosome"/>
</dbReference>
<dbReference type="PANTHER" id="PTHR23513:SF6">
    <property type="entry name" value="MAJOR FACILITATOR SUPERFAMILY ASSOCIATED DOMAIN-CONTAINING PROTEIN"/>
    <property type="match status" value="1"/>
</dbReference>
<evidence type="ECO:0000256" key="1">
    <source>
        <dbReference type="ARBA" id="ARBA00004651"/>
    </source>
</evidence>
<reference evidence="8 9" key="1">
    <citation type="submission" date="2011-05" db="EMBL/GenBank/DDBJ databases">
        <title>Whole genome sequence of Microlunatus phosphovorus NM-1.</title>
        <authorList>
            <person name="Hosoyama A."/>
            <person name="Sasaki K."/>
            <person name="Harada T."/>
            <person name="Igarashi R."/>
            <person name="Kawakoshi A."/>
            <person name="Sasagawa M."/>
            <person name="Fukada J."/>
            <person name="Nakamura S."/>
            <person name="Katano Y."/>
            <person name="Hanada S."/>
            <person name="Kamagata Y."/>
            <person name="Nakamura N."/>
            <person name="Yamazaki S."/>
            <person name="Fujita N."/>
        </authorList>
    </citation>
    <scope>NUCLEOTIDE SEQUENCE [LARGE SCALE GENOMIC DNA]</scope>
    <source>
        <strain evidence="9">ATCC 700054 / DSM 10555 / JCM 9379 / NBRC 101784 / NCIMB 13414 / VKM Ac-1990 / NM-1</strain>
    </source>
</reference>
<dbReference type="PROSITE" id="PS50850">
    <property type="entry name" value="MFS"/>
    <property type="match status" value="1"/>
</dbReference>
<dbReference type="InterPro" id="IPR011701">
    <property type="entry name" value="MFS"/>
</dbReference>
<feature type="domain" description="Major facilitator superfamily (MFS) profile" evidence="7">
    <location>
        <begin position="26"/>
        <end position="224"/>
    </location>
</feature>
<evidence type="ECO:0000256" key="2">
    <source>
        <dbReference type="ARBA" id="ARBA00022475"/>
    </source>
</evidence>
<dbReference type="GO" id="GO:0005886">
    <property type="term" value="C:plasma membrane"/>
    <property type="evidence" value="ECO:0007669"/>
    <property type="project" value="UniProtKB-SubCell"/>
</dbReference>
<dbReference type="GO" id="GO:0022857">
    <property type="term" value="F:transmembrane transporter activity"/>
    <property type="evidence" value="ECO:0007669"/>
    <property type="project" value="InterPro"/>
</dbReference>
<dbReference type="STRING" id="1032480.MLP_00450"/>
<feature type="transmembrane region" description="Helical" evidence="6">
    <location>
        <begin position="62"/>
        <end position="80"/>
    </location>
</feature>